<sequence length="652" mass="73272">MVEGMQMREAAERILFAETLEEKLRLAPKAISDDAPGAAIATPERPGRPKELRIHAKGVRVDFPGIHRLDDDRERGVMLHFLANHELLAAELMALVLLKFPDAPKEYRAGVYEAMREEQMHTLMYVRRMRECGIEFGELPVNDYFWRIIAPMETPMDFVTRLNLTFEQANLDFSKHYASLFRQAGDNSTAAVLEKIYQDEIGHVGHGVKWFRRWKEQGGSDWESYRKMLSFPLSPARAKGLAPFNAEGRRLAGIDEDFIRHLEICDQSRGRTPVVNWFNPNAESHAMSGRYQPTKNELSLEQDLEMLVTGWCRKDDVAILRKPPSREHLAELKRAGFDLPELVTIADLRERKLGGLRPWAWSPDASALLKEFAGQMSPRVPWHWREASPAEWFSKVIGIRLEELLGLGEESGTICRTVDEALAAVERCLESGQALAKAAFSHAGRGHKRINSESPEEPTRNWLKNTIAAHGSVIIEPWLERVTDFSALYEMGAKGEVELIGLTVMDNDAAGRFQGSRVSPKWASMLDPEVAAFLHREAKVMKWYQEKIPAALAKLLPGYVGPLGVDAMVHRLRDGSLALKHVVELNVRMTMGRVALELLKKSAPNRMGRLKILRKDRAGDVSSLGGGTLQGGAVILNDPGQASEFLAVWEVM</sequence>
<dbReference type="RefSeq" id="WP_169454746.1">
    <property type="nucleotide sequence ID" value="NZ_CP051774.1"/>
</dbReference>
<dbReference type="EMBL" id="CP051774">
    <property type="protein sequence ID" value="QJE96345.1"/>
    <property type="molecule type" value="Genomic_DNA"/>
</dbReference>
<name>A0A858RI01_9BACT</name>
<keyword evidence="2" id="KW-1185">Reference proteome</keyword>
<dbReference type="CDD" id="cd00657">
    <property type="entry name" value="Ferritin_like"/>
    <property type="match status" value="1"/>
</dbReference>
<organism evidence="1 2">
    <name type="scientific">Luteolibacter luteus</name>
    <dbReference type="NCBI Taxonomy" id="2728835"/>
    <lineage>
        <taxon>Bacteria</taxon>
        <taxon>Pseudomonadati</taxon>
        <taxon>Verrucomicrobiota</taxon>
        <taxon>Verrucomicrobiia</taxon>
        <taxon>Verrucomicrobiales</taxon>
        <taxon>Verrucomicrobiaceae</taxon>
        <taxon>Luteolibacter</taxon>
    </lineage>
</organism>
<dbReference type="Proteomes" id="UP000501812">
    <property type="component" value="Chromosome"/>
</dbReference>
<dbReference type="InterPro" id="IPR009078">
    <property type="entry name" value="Ferritin-like_SF"/>
</dbReference>
<evidence type="ECO:0000313" key="2">
    <source>
        <dbReference type="Proteomes" id="UP000501812"/>
    </source>
</evidence>
<reference evidence="1 2" key="1">
    <citation type="submission" date="2020-04" db="EMBL/GenBank/DDBJ databases">
        <title>Luteolibacter sp. G-1-1-1 isolated from soil.</title>
        <authorList>
            <person name="Dahal R.H."/>
        </authorList>
    </citation>
    <scope>NUCLEOTIDE SEQUENCE [LARGE SCALE GENOMIC DNA]</scope>
    <source>
        <strain evidence="1 2">G-1-1-1</strain>
    </source>
</reference>
<gene>
    <name evidence="1" type="ORF">HHL09_11295</name>
</gene>
<dbReference type="AlphaFoldDB" id="A0A858RI01"/>
<dbReference type="PANTHER" id="PTHR42782:SF2">
    <property type="entry name" value="3-OXOACYL-[ACYL-CARRIER-PROTEIN] SYNTHASE-LIKE PROTEIN"/>
    <property type="match status" value="1"/>
</dbReference>
<dbReference type="KEGG" id="luo:HHL09_11295"/>
<dbReference type="PANTHER" id="PTHR42782">
    <property type="entry name" value="SI:CH73-314G15.3"/>
    <property type="match status" value="1"/>
</dbReference>
<evidence type="ECO:0000313" key="1">
    <source>
        <dbReference type="EMBL" id="QJE96345.1"/>
    </source>
</evidence>
<proteinExistence type="predicted"/>
<protein>
    <submittedName>
        <fullName evidence="1">Ferritin-like domain-containing protein</fullName>
    </submittedName>
</protein>
<dbReference type="SUPFAM" id="SSF56059">
    <property type="entry name" value="Glutathione synthetase ATP-binding domain-like"/>
    <property type="match status" value="1"/>
</dbReference>
<dbReference type="InterPro" id="IPR007402">
    <property type="entry name" value="DUF455"/>
</dbReference>
<accession>A0A858RI01</accession>
<dbReference type="SUPFAM" id="SSF47240">
    <property type="entry name" value="Ferritin-like"/>
    <property type="match status" value="1"/>
</dbReference>
<dbReference type="Pfam" id="PF04305">
    <property type="entry name" value="DUF455"/>
    <property type="match status" value="1"/>
</dbReference>